<dbReference type="PROSITE" id="PS50041">
    <property type="entry name" value="C_TYPE_LECTIN_2"/>
    <property type="match status" value="1"/>
</dbReference>
<dbReference type="InterPro" id="IPR016186">
    <property type="entry name" value="C-type_lectin-like/link_sf"/>
</dbReference>
<dbReference type="EMBL" id="RQTK01001760">
    <property type="protein sequence ID" value="RUS69246.1"/>
    <property type="molecule type" value="Genomic_DNA"/>
</dbReference>
<keyword evidence="4" id="KW-1185">Reference proteome</keyword>
<dbReference type="GO" id="GO:0005044">
    <property type="term" value="F:scavenger receptor activity"/>
    <property type="evidence" value="ECO:0007669"/>
    <property type="project" value="InterPro"/>
</dbReference>
<dbReference type="OrthoDB" id="10252017at2759"/>
<feature type="domain" description="C-type lectin" evidence="2">
    <location>
        <begin position="6"/>
        <end position="60"/>
    </location>
</feature>
<dbReference type="InterPro" id="IPR042635">
    <property type="entry name" value="MEGF10/SREC1/2-like"/>
</dbReference>
<dbReference type="PANTHER" id="PTHR24043:SF8">
    <property type="entry name" value="EGF-LIKE DOMAIN-CONTAINING PROTEIN"/>
    <property type="match status" value="1"/>
</dbReference>
<name>A0A433SJK7_ELYCH</name>
<feature type="non-terminal residue" evidence="3">
    <location>
        <position position="212"/>
    </location>
</feature>
<dbReference type="InterPro" id="IPR016187">
    <property type="entry name" value="CTDL_fold"/>
</dbReference>
<comment type="caution">
    <text evidence="3">The sequence shown here is derived from an EMBL/GenBank/DDBJ whole genome shotgun (WGS) entry which is preliminary data.</text>
</comment>
<evidence type="ECO:0000313" key="4">
    <source>
        <dbReference type="Proteomes" id="UP000271974"/>
    </source>
</evidence>
<dbReference type="AlphaFoldDB" id="A0A433SJK7"/>
<evidence type="ECO:0000256" key="1">
    <source>
        <dbReference type="ARBA" id="ARBA00022536"/>
    </source>
</evidence>
<protein>
    <recommendedName>
        <fullName evidence="2">C-type lectin domain-containing protein</fullName>
    </recommendedName>
</protein>
<dbReference type="SUPFAM" id="SSF56436">
    <property type="entry name" value="C-type lectin-like"/>
    <property type="match status" value="1"/>
</dbReference>
<proteinExistence type="predicted"/>
<reference evidence="3 4" key="1">
    <citation type="submission" date="2019-01" db="EMBL/GenBank/DDBJ databases">
        <title>A draft genome assembly of the solar-powered sea slug Elysia chlorotica.</title>
        <authorList>
            <person name="Cai H."/>
            <person name="Li Q."/>
            <person name="Fang X."/>
            <person name="Li J."/>
            <person name="Curtis N.E."/>
            <person name="Altenburger A."/>
            <person name="Shibata T."/>
            <person name="Feng M."/>
            <person name="Maeda T."/>
            <person name="Schwartz J.A."/>
            <person name="Shigenobu S."/>
            <person name="Lundholm N."/>
            <person name="Nishiyama T."/>
            <person name="Yang H."/>
            <person name="Hasebe M."/>
            <person name="Li S."/>
            <person name="Pierce S.K."/>
            <person name="Wang J."/>
        </authorList>
    </citation>
    <scope>NUCLEOTIDE SEQUENCE [LARGE SCALE GENOMIC DNA]</scope>
    <source>
        <strain evidence="3">EC2010</strain>
        <tissue evidence="3">Whole organism of an adult</tissue>
    </source>
</reference>
<dbReference type="Gene3D" id="3.10.100.10">
    <property type="entry name" value="Mannose-Binding Protein A, subunit A"/>
    <property type="match status" value="1"/>
</dbReference>
<sequence>MIKRGNKYQWLNEARKVDFIPWAPGQPNHGDPPVCISMNYFGNSKWTDDSCHSGEFFLCEKFPVDCSFEPDGFVCRKNCTSKCKERPNYVVCDDRTGNCWEGCADGYLGVKCDTPCNKTYYGFNCAFNCSTNCGGDEGLCDYESGNCTSGCNRGFMFEDTKCNSECPNGTYGLNCTKRCSPFCGGPGQYCKKDYGECLAGCVGGYTGDQCLT</sequence>
<dbReference type="InterPro" id="IPR001304">
    <property type="entry name" value="C-type_lectin-like"/>
</dbReference>
<dbReference type="PANTHER" id="PTHR24043">
    <property type="entry name" value="SCAVENGER RECEPTOR CLASS F"/>
    <property type="match status" value="1"/>
</dbReference>
<evidence type="ECO:0000313" key="3">
    <source>
        <dbReference type="EMBL" id="RUS69246.1"/>
    </source>
</evidence>
<accession>A0A433SJK7</accession>
<dbReference type="CDD" id="cd00037">
    <property type="entry name" value="CLECT"/>
    <property type="match status" value="1"/>
</dbReference>
<dbReference type="Gene3D" id="2.170.300.10">
    <property type="entry name" value="Tie2 ligand-binding domain superfamily"/>
    <property type="match status" value="1"/>
</dbReference>
<gene>
    <name evidence="3" type="ORF">EGW08_022992</name>
</gene>
<keyword evidence="1" id="KW-0245">EGF-like domain</keyword>
<organism evidence="3 4">
    <name type="scientific">Elysia chlorotica</name>
    <name type="common">Eastern emerald elysia</name>
    <name type="synonym">Sea slug</name>
    <dbReference type="NCBI Taxonomy" id="188477"/>
    <lineage>
        <taxon>Eukaryota</taxon>
        <taxon>Metazoa</taxon>
        <taxon>Spiralia</taxon>
        <taxon>Lophotrochozoa</taxon>
        <taxon>Mollusca</taxon>
        <taxon>Gastropoda</taxon>
        <taxon>Heterobranchia</taxon>
        <taxon>Euthyneura</taxon>
        <taxon>Panpulmonata</taxon>
        <taxon>Sacoglossa</taxon>
        <taxon>Placobranchoidea</taxon>
        <taxon>Plakobranchidae</taxon>
        <taxon>Elysia</taxon>
    </lineage>
</organism>
<dbReference type="Proteomes" id="UP000271974">
    <property type="component" value="Unassembled WGS sequence"/>
</dbReference>
<evidence type="ECO:0000259" key="2">
    <source>
        <dbReference type="PROSITE" id="PS50041"/>
    </source>
</evidence>